<feature type="domain" description="WDR59/RTC1-like RING zinc finger" evidence="8">
    <location>
        <begin position="1042"/>
        <end position="1076"/>
    </location>
</feature>
<dbReference type="InterPro" id="IPR037590">
    <property type="entry name" value="WDR24"/>
</dbReference>
<dbReference type="GO" id="GO:0008270">
    <property type="term" value="F:zinc ion binding"/>
    <property type="evidence" value="ECO:0007669"/>
    <property type="project" value="UniProtKB-KW"/>
</dbReference>
<dbReference type="GO" id="GO:0016239">
    <property type="term" value="P:positive regulation of macroautophagy"/>
    <property type="evidence" value="ECO:0007669"/>
    <property type="project" value="TreeGrafter"/>
</dbReference>
<evidence type="ECO:0000259" key="8">
    <source>
        <dbReference type="Pfam" id="PF17120"/>
    </source>
</evidence>
<name>A0A9P6CDJ0_9AGAR</name>
<dbReference type="AlphaFoldDB" id="A0A9P6CDJ0"/>
<dbReference type="InterPro" id="IPR001680">
    <property type="entry name" value="WD40_rpt"/>
</dbReference>
<evidence type="ECO:0000256" key="4">
    <source>
        <dbReference type="ARBA" id="ARBA00022771"/>
    </source>
</evidence>
<dbReference type="Proteomes" id="UP000807353">
    <property type="component" value="Unassembled WGS sequence"/>
</dbReference>
<gene>
    <name evidence="9" type="ORF">BDZ94DRAFT_1302117</name>
</gene>
<dbReference type="InterPro" id="IPR019775">
    <property type="entry name" value="WD40_repeat_CS"/>
</dbReference>
<dbReference type="InterPro" id="IPR049566">
    <property type="entry name" value="WDR59_RTC1-like_RING_Znf"/>
</dbReference>
<evidence type="ECO:0000256" key="3">
    <source>
        <dbReference type="ARBA" id="ARBA00022737"/>
    </source>
</evidence>
<keyword evidence="2" id="KW-0479">Metal-binding</keyword>
<dbReference type="PROSITE" id="PS50082">
    <property type="entry name" value="WD_REPEATS_2"/>
    <property type="match status" value="2"/>
</dbReference>
<protein>
    <recommendedName>
        <fullName evidence="8">WDR59/RTC1-like RING zinc finger domain-containing protein</fullName>
    </recommendedName>
</protein>
<keyword evidence="5" id="KW-0862">Zinc</keyword>
<feature type="repeat" description="WD" evidence="6">
    <location>
        <begin position="274"/>
        <end position="290"/>
    </location>
</feature>
<dbReference type="PANTHER" id="PTHR46200:SF1">
    <property type="entry name" value="GATOR COMPLEX PROTEIN WDR24"/>
    <property type="match status" value="1"/>
</dbReference>
<evidence type="ECO:0000256" key="1">
    <source>
        <dbReference type="ARBA" id="ARBA00022574"/>
    </source>
</evidence>
<keyword evidence="10" id="KW-1185">Reference proteome</keyword>
<feature type="compositionally biased region" description="Polar residues" evidence="7">
    <location>
        <begin position="772"/>
        <end position="785"/>
    </location>
</feature>
<sequence length="1159" mass="126280">MNNLQLTIQTSLDVYSDSRGYGGHGPTRNVRLFRATPSGGGAVSKSEDGVRCAVTGKESLRVIRVSDGTQPYSPGHKSSVGRGGHRIDASRNFWDGSGLKIDSTSTDVAWGHGIFNNKILTSARNGDLIMWDLNKSGISKYERRSKDHIRSIHTMSVSHIVHHYCITGSADGDMRVWDLRDLTRSLMRVHHPTSVRSVVFSPSTWQPLHAVVGLDNGSIYRWDLKMGQRGLLDRLPVAHTASVTTLDWCNLSSGGQSTSGGGSTDGSGNGLGWLVSGGLDRCVKVWDLTSPGNNTRIPNKPKYTLYPSFQVRRVSWRPSFECELAVVSNAEFSTGSNPELLQDNGSDNNPSSVAVGGDAVEIWDVRRSWIPKWSVTGSAAEGGVNDIAFADSDALLAHHSSGTFSQIDLRNCTKPLDAISRTPMSWEVSGSLAFVTASKTKWEVPYDDIAPERRFIAEKLQVKIKALGDERYIPTSQNMGTLTLEDATQEVEIFKQLAMRYVIEGDDRTVICSRNAQIALQAGRNKVAQAWLLLAASLDECMPYLPAAPSPPPPPFHAQSPILPHSVSAPATMSNNYSFPSSGPSPVQKSNPSRGSSLDPHTLPPRSNSVSKSRKMTPASSNASSPRQIPTALPPLTPRRPSFMSGRELIDPELARRTSISLYRRPSISAHSSHSISPGERASGGGSLRHVGEGALDDSDSSSASGSDDDDDSRGARSSDDEVNLRPLTSPGLPPLRNVPTPSPLSRVAGQQQWTEDESERKDGEDDEDGASSPSPRSTDTESTGSNSPRRRPKSNSKASKRFSSRMKTRSRSSTVASLAAPPIRTLPRQDSFSSIRTVTAGEVSFRDHEHENHDHGLKAEETLREVRATHDRHASQAVSELALDPPEVGDVVREEHVNPEKMTDRRIEMVRSDEGRFRELAWGALRGALEGFADEGDVQTCSMLAIIAPKEMRLSRRRINSFLDAYIDLLSRRRLHACAAYLRKYCQVGEISGLTLMETIIYTTCGKCRKPLIRPAGSRDPGTISKGGYSYCKACRMPCVTCAICRLPVRALLFQCSVCSHGGHQACYRDYYEQRPMVDLPSTFVPSIVENTNVPTNAHEEDTSSTTSMLGSTSSLTFDSSIENSPIRIDYPSNLAGHPCAAGCGHFCWATNNSGDDL</sequence>
<dbReference type="OrthoDB" id="60955at2759"/>
<dbReference type="EMBL" id="MU150386">
    <property type="protein sequence ID" value="KAF9457119.1"/>
    <property type="molecule type" value="Genomic_DNA"/>
</dbReference>
<dbReference type="GO" id="GO:0005829">
    <property type="term" value="C:cytosol"/>
    <property type="evidence" value="ECO:0007669"/>
    <property type="project" value="TreeGrafter"/>
</dbReference>
<dbReference type="PANTHER" id="PTHR46200">
    <property type="entry name" value="GATOR COMPLEX PROTEIN WDR24"/>
    <property type="match status" value="1"/>
</dbReference>
<feature type="region of interest" description="Disordered" evidence="7">
    <location>
        <begin position="574"/>
        <end position="650"/>
    </location>
</feature>
<evidence type="ECO:0000313" key="10">
    <source>
        <dbReference type="Proteomes" id="UP000807353"/>
    </source>
</evidence>
<dbReference type="InterPro" id="IPR036322">
    <property type="entry name" value="WD40_repeat_dom_sf"/>
</dbReference>
<proteinExistence type="predicted"/>
<dbReference type="GO" id="GO:0061700">
    <property type="term" value="C:GATOR2 complex"/>
    <property type="evidence" value="ECO:0007669"/>
    <property type="project" value="TreeGrafter"/>
</dbReference>
<evidence type="ECO:0000256" key="7">
    <source>
        <dbReference type="SAM" id="MobiDB-lite"/>
    </source>
</evidence>
<dbReference type="SUPFAM" id="SSF50978">
    <property type="entry name" value="WD40 repeat-like"/>
    <property type="match status" value="1"/>
</dbReference>
<dbReference type="SMART" id="SM00320">
    <property type="entry name" value="WD40"/>
    <property type="match status" value="4"/>
</dbReference>
<dbReference type="InterPro" id="IPR015943">
    <property type="entry name" value="WD40/YVTN_repeat-like_dom_sf"/>
</dbReference>
<keyword evidence="4" id="KW-0863">Zinc-finger</keyword>
<evidence type="ECO:0000256" key="5">
    <source>
        <dbReference type="ARBA" id="ARBA00022833"/>
    </source>
</evidence>
<evidence type="ECO:0000256" key="6">
    <source>
        <dbReference type="PROSITE-ProRule" id="PRU00221"/>
    </source>
</evidence>
<reference evidence="9" key="1">
    <citation type="submission" date="2020-11" db="EMBL/GenBank/DDBJ databases">
        <authorList>
            <consortium name="DOE Joint Genome Institute"/>
            <person name="Ahrendt S."/>
            <person name="Riley R."/>
            <person name="Andreopoulos W."/>
            <person name="Labutti K."/>
            <person name="Pangilinan J."/>
            <person name="Ruiz-Duenas F.J."/>
            <person name="Barrasa J.M."/>
            <person name="Sanchez-Garcia M."/>
            <person name="Camarero S."/>
            <person name="Miyauchi S."/>
            <person name="Serrano A."/>
            <person name="Linde D."/>
            <person name="Babiker R."/>
            <person name="Drula E."/>
            <person name="Ayuso-Fernandez I."/>
            <person name="Pacheco R."/>
            <person name="Padilla G."/>
            <person name="Ferreira P."/>
            <person name="Barriuso J."/>
            <person name="Kellner H."/>
            <person name="Castanera R."/>
            <person name="Alfaro M."/>
            <person name="Ramirez L."/>
            <person name="Pisabarro A.G."/>
            <person name="Kuo A."/>
            <person name="Tritt A."/>
            <person name="Lipzen A."/>
            <person name="He G."/>
            <person name="Yan M."/>
            <person name="Ng V."/>
            <person name="Cullen D."/>
            <person name="Martin F."/>
            <person name="Rosso M.-N."/>
            <person name="Henrissat B."/>
            <person name="Hibbett D."/>
            <person name="Martinez A.T."/>
            <person name="Grigoriev I.V."/>
        </authorList>
    </citation>
    <scope>NUCLEOTIDE SEQUENCE</scope>
    <source>
        <strain evidence="9">CBS 247.69</strain>
    </source>
</reference>
<feature type="region of interest" description="Disordered" evidence="7">
    <location>
        <begin position="665"/>
        <end position="823"/>
    </location>
</feature>
<organism evidence="9 10">
    <name type="scientific">Collybia nuda</name>
    <dbReference type="NCBI Taxonomy" id="64659"/>
    <lineage>
        <taxon>Eukaryota</taxon>
        <taxon>Fungi</taxon>
        <taxon>Dikarya</taxon>
        <taxon>Basidiomycota</taxon>
        <taxon>Agaricomycotina</taxon>
        <taxon>Agaricomycetes</taxon>
        <taxon>Agaricomycetidae</taxon>
        <taxon>Agaricales</taxon>
        <taxon>Tricholomatineae</taxon>
        <taxon>Clitocybaceae</taxon>
        <taxon>Collybia</taxon>
    </lineage>
</organism>
<dbReference type="PROSITE" id="PS00678">
    <property type="entry name" value="WD_REPEATS_1"/>
    <property type="match status" value="1"/>
</dbReference>
<dbReference type="GO" id="GO:1904263">
    <property type="term" value="P:positive regulation of TORC1 signaling"/>
    <property type="evidence" value="ECO:0007669"/>
    <property type="project" value="TreeGrafter"/>
</dbReference>
<dbReference type="Pfam" id="PF17120">
    <property type="entry name" value="zf-RING_16"/>
    <property type="match status" value="1"/>
</dbReference>
<dbReference type="Gene3D" id="2.130.10.10">
    <property type="entry name" value="YVTN repeat-like/Quinoprotein amine dehydrogenase"/>
    <property type="match status" value="2"/>
</dbReference>
<keyword evidence="3" id="KW-0677">Repeat</keyword>
<accession>A0A9P6CDJ0</accession>
<feature type="compositionally biased region" description="Basic residues" evidence="7">
    <location>
        <begin position="789"/>
        <end position="811"/>
    </location>
</feature>
<feature type="compositionally biased region" description="Polar residues" evidence="7">
    <location>
        <begin position="618"/>
        <end position="628"/>
    </location>
</feature>
<comment type="caution">
    <text evidence="9">The sequence shown here is derived from an EMBL/GenBank/DDBJ whole genome shotgun (WGS) entry which is preliminary data.</text>
</comment>
<feature type="compositionally biased region" description="Basic and acidic residues" evidence="7">
    <location>
        <begin position="713"/>
        <end position="724"/>
    </location>
</feature>
<feature type="repeat" description="WD" evidence="6">
    <location>
        <begin position="145"/>
        <end position="187"/>
    </location>
</feature>
<feature type="compositionally biased region" description="Polar residues" evidence="7">
    <location>
        <begin position="574"/>
        <end position="596"/>
    </location>
</feature>
<keyword evidence="1 6" id="KW-0853">WD repeat</keyword>
<evidence type="ECO:0000313" key="9">
    <source>
        <dbReference type="EMBL" id="KAF9457119.1"/>
    </source>
</evidence>
<feature type="compositionally biased region" description="Low complexity" evidence="7">
    <location>
        <begin position="667"/>
        <end position="677"/>
    </location>
</feature>
<evidence type="ECO:0000256" key="2">
    <source>
        <dbReference type="ARBA" id="ARBA00022723"/>
    </source>
</evidence>
<dbReference type="GO" id="GO:0005774">
    <property type="term" value="C:vacuolar membrane"/>
    <property type="evidence" value="ECO:0007669"/>
    <property type="project" value="TreeGrafter"/>
</dbReference>